<dbReference type="EMBL" id="PKPP01008924">
    <property type="protein sequence ID" value="PWA49443.1"/>
    <property type="molecule type" value="Genomic_DNA"/>
</dbReference>
<accession>A0A2U1LKC3</accession>
<dbReference type="AlphaFoldDB" id="A0A2U1LKC3"/>
<sequence>MVGGRPLIVHKWNPDVSFEKKEPESVPLWIKMYDIPLEAWTVQGISTLASYLGKPIMMDDMTAQMCQYGKGRIGYGRVLVEVQAKITLSVSAK</sequence>
<evidence type="ECO:0000313" key="2">
    <source>
        <dbReference type="Proteomes" id="UP000245207"/>
    </source>
</evidence>
<proteinExistence type="predicted"/>
<dbReference type="PANTHER" id="PTHR31286">
    <property type="entry name" value="GLYCINE-RICH CELL WALL STRUCTURAL PROTEIN 1.8-LIKE"/>
    <property type="match status" value="1"/>
</dbReference>
<dbReference type="PANTHER" id="PTHR31286:SF180">
    <property type="entry name" value="OS10G0362600 PROTEIN"/>
    <property type="match status" value="1"/>
</dbReference>
<organism evidence="1 2">
    <name type="scientific">Artemisia annua</name>
    <name type="common">Sweet wormwood</name>
    <dbReference type="NCBI Taxonomy" id="35608"/>
    <lineage>
        <taxon>Eukaryota</taxon>
        <taxon>Viridiplantae</taxon>
        <taxon>Streptophyta</taxon>
        <taxon>Embryophyta</taxon>
        <taxon>Tracheophyta</taxon>
        <taxon>Spermatophyta</taxon>
        <taxon>Magnoliopsida</taxon>
        <taxon>eudicotyledons</taxon>
        <taxon>Gunneridae</taxon>
        <taxon>Pentapetalae</taxon>
        <taxon>asterids</taxon>
        <taxon>campanulids</taxon>
        <taxon>Asterales</taxon>
        <taxon>Asteraceae</taxon>
        <taxon>Asteroideae</taxon>
        <taxon>Anthemideae</taxon>
        <taxon>Artemisiinae</taxon>
        <taxon>Artemisia</taxon>
    </lineage>
</organism>
<reference evidence="1 2" key="1">
    <citation type="journal article" date="2018" name="Mol. Plant">
        <title>The genome of Artemisia annua provides insight into the evolution of Asteraceae family and artemisinin biosynthesis.</title>
        <authorList>
            <person name="Shen Q."/>
            <person name="Zhang L."/>
            <person name="Liao Z."/>
            <person name="Wang S."/>
            <person name="Yan T."/>
            <person name="Shi P."/>
            <person name="Liu M."/>
            <person name="Fu X."/>
            <person name="Pan Q."/>
            <person name="Wang Y."/>
            <person name="Lv Z."/>
            <person name="Lu X."/>
            <person name="Zhang F."/>
            <person name="Jiang W."/>
            <person name="Ma Y."/>
            <person name="Chen M."/>
            <person name="Hao X."/>
            <person name="Li L."/>
            <person name="Tang Y."/>
            <person name="Lv G."/>
            <person name="Zhou Y."/>
            <person name="Sun X."/>
            <person name="Brodelius P.E."/>
            <person name="Rose J.K.C."/>
            <person name="Tang K."/>
        </authorList>
    </citation>
    <scope>NUCLEOTIDE SEQUENCE [LARGE SCALE GENOMIC DNA]</scope>
    <source>
        <strain evidence="2">cv. Huhao1</strain>
        <tissue evidence="1">Leaf</tissue>
    </source>
</reference>
<dbReference type="Proteomes" id="UP000245207">
    <property type="component" value="Unassembled WGS sequence"/>
</dbReference>
<dbReference type="OrthoDB" id="1305211at2759"/>
<evidence type="ECO:0000313" key="1">
    <source>
        <dbReference type="EMBL" id="PWA49443.1"/>
    </source>
</evidence>
<protein>
    <submittedName>
        <fullName evidence="1">Uncharacterized protein</fullName>
    </submittedName>
</protein>
<dbReference type="InterPro" id="IPR040256">
    <property type="entry name" value="At4g02000-like"/>
</dbReference>
<name>A0A2U1LKC3_ARTAN</name>
<gene>
    <name evidence="1" type="ORF">CTI12_AA482340</name>
</gene>
<keyword evidence="2" id="KW-1185">Reference proteome</keyword>
<comment type="caution">
    <text evidence="1">The sequence shown here is derived from an EMBL/GenBank/DDBJ whole genome shotgun (WGS) entry which is preliminary data.</text>
</comment>